<keyword evidence="2" id="KW-1185">Reference proteome</keyword>
<evidence type="ECO:0000313" key="1">
    <source>
        <dbReference type="EMBL" id="GKX28541.1"/>
    </source>
</evidence>
<proteinExistence type="predicted"/>
<gene>
    <name evidence="1" type="primary">spoIIR</name>
    <name evidence="1" type="ORF">SH1V18_10210</name>
</gene>
<dbReference type="AlphaFoldDB" id="A0A9W5Y9S9"/>
<dbReference type="InterPro" id="IPR014202">
    <property type="entry name" value="Spore_II_R"/>
</dbReference>
<dbReference type="Proteomes" id="UP001144256">
    <property type="component" value="Unassembled WGS sequence"/>
</dbReference>
<evidence type="ECO:0000313" key="2">
    <source>
        <dbReference type="Proteomes" id="UP001144256"/>
    </source>
</evidence>
<sequence length="241" mass="28122">MKVKLMKILQKRQILKTYILSILLVILMVVAIGYDYSKNATNAAVIEGISDSLIRFHVIANSDSEQDQQLKLKVRDEILESMNTILKDSKDIEETRKLIYENMDDIKTISEKVIEKYNYDYKIDVKLKMEQFPLKTYGDIILPPGEYEALIVEIGEAKGKNWWCVMFPPLCFVDVTHGVVPEETKETLKNILTDEEYDSIVMTDSQESMPIKIKFKFLEWFNFNKKDKKQNNNSNKVFVDK</sequence>
<dbReference type="EMBL" id="BRLB01000001">
    <property type="protein sequence ID" value="GKX28541.1"/>
    <property type="molecule type" value="Genomic_DNA"/>
</dbReference>
<name>A0A9W5Y9S9_9FIRM</name>
<dbReference type="NCBIfam" id="TIGR02837">
    <property type="entry name" value="spore_II_R"/>
    <property type="match status" value="1"/>
</dbReference>
<accession>A0A9W5Y9S9</accession>
<protein>
    <submittedName>
        <fullName evidence="1">Stage II sporulation protein R</fullName>
    </submittedName>
</protein>
<comment type="caution">
    <text evidence="1">The sequence shown here is derived from an EMBL/GenBank/DDBJ whole genome shotgun (WGS) entry which is preliminary data.</text>
</comment>
<dbReference type="Pfam" id="PF09551">
    <property type="entry name" value="Spore_II_R"/>
    <property type="match status" value="1"/>
</dbReference>
<organism evidence="1 2">
    <name type="scientific">Vallitalea longa</name>
    <dbReference type="NCBI Taxonomy" id="2936439"/>
    <lineage>
        <taxon>Bacteria</taxon>
        <taxon>Bacillati</taxon>
        <taxon>Bacillota</taxon>
        <taxon>Clostridia</taxon>
        <taxon>Lachnospirales</taxon>
        <taxon>Vallitaleaceae</taxon>
        <taxon>Vallitalea</taxon>
    </lineage>
</organism>
<reference evidence="1" key="1">
    <citation type="submission" date="2022-06" db="EMBL/GenBank/DDBJ databases">
        <title>Vallitalea longa sp. nov., an anaerobic bacterium isolated from marine sediment.</title>
        <authorList>
            <person name="Hirano S."/>
            <person name="Terahara T."/>
            <person name="Mori K."/>
            <person name="Hamada M."/>
            <person name="Matsumoto R."/>
            <person name="Kobayashi T."/>
        </authorList>
    </citation>
    <scope>NUCLEOTIDE SEQUENCE</scope>
    <source>
        <strain evidence="1">SH18-1</strain>
    </source>
</reference>